<accession>T0ZWG5</accession>
<dbReference type="InterPro" id="IPR002180">
    <property type="entry name" value="LS/RS"/>
</dbReference>
<dbReference type="GO" id="GO:0000906">
    <property type="term" value="F:6,7-dimethyl-8-ribityllumazine synthase activity"/>
    <property type="evidence" value="ECO:0007669"/>
    <property type="project" value="UniProtKB-EC"/>
</dbReference>
<comment type="pathway">
    <text evidence="1">Cofactor biosynthesis; riboflavin biosynthesis; riboflavin from 2-hydroxy-3-oxobutyl phosphate and 5-amino-6-(D-ribitylamino)uracil: step 1/2.</text>
</comment>
<dbReference type="CDD" id="cd09209">
    <property type="entry name" value="Lumazine_synthase-I"/>
    <property type="match status" value="1"/>
</dbReference>
<reference evidence="7" key="1">
    <citation type="submission" date="2013-08" db="EMBL/GenBank/DDBJ databases">
        <authorList>
            <person name="Mendez C."/>
            <person name="Richter M."/>
            <person name="Ferrer M."/>
            <person name="Sanchez J."/>
        </authorList>
    </citation>
    <scope>NUCLEOTIDE SEQUENCE</scope>
</reference>
<keyword evidence="5 7" id="KW-0808">Transferase</keyword>
<reference evidence="7" key="2">
    <citation type="journal article" date="2014" name="ISME J.">
        <title>Microbial stratification in low pH oxic and suboxic macroscopic growths along an acid mine drainage.</title>
        <authorList>
            <person name="Mendez-Garcia C."/>
            <person name="Mesa V."/>
            <person name="Sprenger R.R."/>
            <person name="Richter M."/>
            <person name="Diez M.S."/>
            <person name="Solano J."/>
            <person name="Bargiela R."/>
            <person name="Golyshina O.V."/>
            <person name="Manteca A."/>
            <person name="Ramos J.L."/>
            <person name="Gallego J.R."/>
            <person name="Llorente I."/>
            <person name="Martins Dos Santos V.A."/>
            <person name="Jensen O.N."/>
            <person name="Pelaez A.I."/>
            <person name="Sanchez J."/>
            <person name="Ferrer M."/>
        </authorList>
    </citation>
    <scope>NUCLEOTIDE SEQUENCE</scope>
</reference>
<dbReference type="GO" id="GO:0005829">
    <property type="term" value="C:cytosol"/>
    <property type="evidence" value="ECO:0007669"/>
    <property type="project" value="TreeGrafter"/>
</dbReference>
<comment type="similarity">
    <text evidence="2">Belongs to the DMRL synthase family.</text>
</comment>
<evidence type="ECO:0000256" key="2">
    <source>
        <dbReference type="ARBA" id="ARBA00007424"/>
    </source>
</evidence>
<proteinExistence type="inferred from homology"/>
<dbReference type="UniPathway" id="UPA00275">
    <property type="reaction ID" value="UER00404"/>
</dbReference>
<gene>
    <name evidence="7" type="ORF">B1B_10667</name>
</gene>
<name>T0ZWG5_9ZZZZ</name>
<organism evidence="7">
    <name type="scientific">mine drainage metagenome</name>
    <dbReference type="NCBI Taxonomy" id="410659"/>
    <lineage>
        <taxon>unclassified sequences</taxon>
        <taxon>metagenomes</taxon>
        <taxon>ecological metagenomes</taxon>
    </lineage>
</organism>
<dbReference type="InterPro" id="IPR036467">
    <property type="entry name" value="LS/RS_sf"/>
</dbReference>
<dbReference type="Gene3D" id="3.40.50.960">
    <property type="entry name" value="Lumazine/riboflavin synthase"/>
    <property type="match status" value="1"/>
</dbReference>
<sequence length="166" mass="17637">MSRTSPPPAPTHRAVSGSLRIGIVASRFHAEIVDRLVAGCLDALDRAGQDASHRTLVRVPGAWELPWTVEALAGSGTYDAIVALGAVIRGDTDHYVHIARECIRGLMDVNLRSATPVALGVLTTDTLEAARERVGGAAWHKGVEAAVAAIEMATLRHRLHEDGAVR</sequence>
<evidence type="ECO:0000256" key="6">
    <source>
        <dbReference type="ARBA" id="ARBA00048785"/>
    </source>
</evidence>
<evidence type="ECO:0000256" key="5">
    <source>
        <dbReference type="ARBA" id="ARBA00022679"/>
    </source>
</evidence>
<dbReference type="NCBIfam" id="TIGR00114">
    <property type="entry name" value="lumazine-synth"/>
    <property type="match status" value="1"/>
</dbReference>
<dbReference type="EC" id="2.5.1.78" evidence="3"/>
<dbReference type="InterPro" id="IPR034964">
    <property type="entry name" value="LS"/>
</dbReference>
<evidence type="ECO:0000256" key="3">
    <source>
        <dbReference type="ARBA" id="ARBA00012664"/>
    </source>
</evidence>
<dbReference type="EMBL" id="AUZY01006948">
    <property type="protein sequence ID" value="EQD52561.1"/>
    <property type="molecule type" value="Genomic_DNA"/>
</dbReference>
<evidence type="ECO:0000313" key="7">
    <source>
        <dbReference type="EMBL" id="EQD52561.1"/>
    </source>
</evidence>
<dbReference type="PANTHER" id="PTHR21058:SF0">
    <property type="entry name" value="6,7-DIMETHYL-8-RIBITYLLUMAZINE SYNTHASE"/>
    <property type="match status" value="1"/>
</dbReference>
<evidence type="ECO:0000256" key="4">
    <source>
        <dbReference type="ARBA" id="ARBA00022619"/>
    </source>
</evidence>
<keyword evidence="4" id="KW-0686">Riboflavin biosynthesis</keyword>
<protein>
    <recommendedName>
        <fullName evidence="3">6,7-dimethyl-8-ribityllumazine synthase</fullName>
        <ecNumber evidence="3">2.5.1.78</ecNumber>
    </recommendedName>
</protein>
<dbReference type="SUPFAM" id="SSF52121">
    <property type="entry name" value="Lumazine synthase"/>
    <property type="match status" value="1"/>
</dbReference>
<dbReference type="AlphaFoldDB" id="T0ZWG5"/>
<comment type="catalytic activity">
    <reaction evidence="6">
        <text>(2S)-2-hydroxy-3-oxobutyl phosphate + 5-amino-6-(D-ribitylamino)uracil = 6,7-dimethyl-8-(1-D-ribityl)lumazine + phosphate + 2 H2O + H(+)</text>
        <dbReference type="Rhea" id="RHEA:26152"/>
        <dbReference type="ChEBI" id="CHEBI:15377"/>
        <dbReference type="ChEBI" id="CHEBI:15378"/>
        <dbReference type="ChEBI" id="CHEBI:15934"/>
        <dbReference type="ChEBI" id="CHEBI:43474"/>
        <dbReference type="ChEBI" id="CHEBI:58201"/>
        <dbReference type="ChEBI" id="CHEBI:58830"/>
        <dbReference type="EC" id="2.5.1.78"/>
    </reaction>
</comment>
<dbReference type="HAMAP" id="MF_00178">
    <property type="entry name" value="Lumazine_synth"/>
    <property type="match status" value="1"/>
</dbReference>
<dbReference type="GO" id="GO:0009349">
    <property type="term" value="C:riboflavin synthase complex"/>
    <property type="evidence" value="ECO:0007669"/>
    <property type="project" value="InterPro"/>
</dbReference>
<dbReference type="PANTHER" id="PTHR21058">
    <property type="entry name" value="6,7-DIMETHYL-8-RIBITYLLUMAZINE SYNTHASE DMRL SYNTHASE LUMAZINE SYNTHASE"/>
    <property type="match status" value="1"/>
</dbReference>
<comment type="caution">
    <text evidence="7">The sequence shown here is derived from an EMBL/GenBank/DDBJ whole genome shotgun (WGS) entry which is preliminary data.</text>
</comment>
<dbReference type="Pfam" id="PF00885">
    <property type="entry name" value="DMRL_synthase"/>
    <property type="match status" value="1"/>
</dbReference>
<dbReference type="GO" id="GO:0009231">
    <property type="term" value="P:riboflavin biosynthetic process"/>
    <property type="evidence" value="ECO:0007669"/>
    <property type="project" value="UniProtKB-UniPathway"/>
</dbReference>
<evidence type="ECO:0000256" key="1">
    <source>
        <dbReference type="ARBA" id="ARBA00004917"/>
    </source>
</evidence>